<accession>A0A2S7K9G6</accession>
<feature type="signal peptide" evidence="2">
    <location>
        <begin position="1"/>
        <end position="24"/>
    </location>
</feature>
<keyword evidence="2" id="KW-0732">Signal</keyword>
<protein>
    <recommendedName>
        <fullName evidence="5">Lipoprotein</fullName>
    </recommendedName>
</protein>
<name>A0A2S7K9G6_9PROT</name>
<sequence>MKYSVLAGALGALLLGACATTADQANYAENTAAPTQTAEATDVDMSEVVCRKEKTTGTRFARKICKTRQQWEDDAKNVGDPLSNSQRRSLQFSPENG</sequence>
<dbReference type="PROSITE" id="PS51257">
    <property type="entry name" value="PROKAR_LIPOPROTEIN"/>
    <property type="match status" value="1"/>
</dbReference>
<dbReference type="EMBL" id="PJCH01000003">
    <property type="protein sequence ID" value="PQA89128.1"/>
    <property type="molecule type" value="Genomic_DNA"/>
</dbReference>
<dbReference type="RefSeq" id="WP_104828766.1">
    <property type="nucleotide sequence ID" value="NZ_PJCH01000003.1"/>
</dbReference>
<feature type="chain" id="PRO_5015503600" description="Lipoprotein" evidence="2">
    <location>
        <begin position="25"/>
        <end position="97"/>
    </location>
</feature>
<feature type="compositionally biased region" description="Polar residues" evidence="1">
    <location>
        <begin position="82"/>
        <end position="97"/>
    </location>
</feature>
<organism evidence="3 4">
    <name type="scientific">Hyphococcus luteus</name>
    <dbReference type="NCBI Taxonomy" id="2058213"/>
    <lineage>
        <taxon>Bacteria</taxon>
        <taxon>Pseudomonadati</taxon>
        <taxon>Pseudomonadota</taxon>
        <taxon>Alphaproteobacteria</taxon>
        <taxon>Parvularculales</taxon>
        <taxon>Parvularculaceae</taxon>
        <taxon>Hyphococcus</taxon>
    </lineage>
</organism>
<reference evidence="3 4" key="1">
    <citation type="submission" date="2017-12" db="EMBL/GenBank/DDBJ databases">
        <authorList>
            <person name="Hurst M.R.H."/>
        </authorList>
    </citation>
    <scope>NUCLEOTIDE SEQUENCE [LARGE SCALE GENOMIC DNA]</scope>
    <source>
        <strain evidence="3 4">SY-3-19</strain>
    </source>
</reference>
<dbReference type="Proteomes" id="UP000239504">
    <property type="component" value="Unassembled WGS sequence"/>
</dbReference>
<comment type="caution">
    <text evidence="3">The sequence shown here is derived from an EMBL/GenBank/DDBJ whole genome shotgun (WGS) entry which is preliminary data.</text>
</comment>
<keyword evidence="4" id="KW-1185">Reference proteome</keyword>
<evidence type="ECO:0000256" key="2">
    <source>
        <dbReference type="SAM" id="SignalP"/>
    </source>
</evidence>
<evidence type="ECO:0000313" key="3">
    <source>
        <dbReference type="EMBL" id="PQA89128.1"/>
    </source>
</evidence>
<evidence type="ECO:0000313" key="4">
    <source>
        <dbReference type="Proteomes" id="UP000239504"/>
    </source>
</evidence>
<dbReference type="OrthoDB" id="7452609at2"/>
<gene>
    <name evidence="3" type="ORF">CW354_04060</name>
</gene>
<evidence type="ECO:0000256" key="1">
    <source>
        <dbReference type="SAM" id="MobiDB-lite"/>
    </source>
</evidence>
<proteinExistence type="predicted"/>
<evidence type="ECO:0008006" key="5">
    <source>
        <dbReference type="Google" id="ProtNLM"/>
    </source>
</evidence>
<feature type="region of interest" description="Disordered" evidence="1">
    <location>
        <begin position="71"/>
        <end position="97"/>
    </location>
</feature>
<dbReference type="AlphaFoldDB" id="A0A2S7K9G6"/>